<comment type="caution">
    <text evidence="6">The sequence shown here is derived from an EMBL/GenBank/DDBJ whole genome shotgun (WGS) entry which is preliminary data.</text>
</comment>
<dbReference type="CDD" id="cd17249">
    <property type="entry name" value="RMtype1_S_EcoR124I-TRD2-CR2_like"/>
    <property type="match status" value="1"/>
</dbReference>
<dbReference type="Pfam" id="PF01420">
    <property type="entry name" value="Methylase_S"/>
    <property type="match status" value="1"/>
</dbReference>
<keyword evidence="2" id="KW-0680">Restriction system</keyword>
<evidence type="ECO:0000313" key="6">
    <source>
        <dbReference type="EMBL" id="GGK38971.1"/>
    </source>
</evidence>
<dbReference type="AlphaFoldDB" id="A0A917V5D1"/>
<organism evidence="6 7">
    <name type="scientific">Salinarimonas ramus</name>
    <dbReference type="NCBI Taxonomy" id="690164"/>
    <lineage>
        <taxon>Bacteria</taxon>
        <taxon>Pseudomonadati</taxon>
        <taxon>Pseudomonadota</taxon>
        <taxon>Alphaproteobacteria</taxon>
        <taxon>Hyphomicrobiales</taxon>
        <taxon>Salinarimonadaceae</taxon>
        <taxon>Salinarimonas</taxon>
    </lineage>
</organism>
<sequence length="401" mass="44323">MTRARAALPGKLGEYFDNRQEPGRAGLPVMSVTQHDGLVLRETIDRRTESTLAPEQHLLVRPGDIAYNMMRMWQGACGLADRDAMVSPAYVVLRPKPNVDPTFAYQLFKSERVLHLLWAYSHGLTEDRLRLYFDDFSSIPLTLPELPLQRSIGRVLQHWDTAIAQAQRLGELRERRLYGLLAHLIGMHQSGPLEPGWSREELGSLSQFKSGGTPDRSRAAFWGGDVPWVSAKDLKSFDLATSVEQLTSEGAAKITRVKAGAVLILVPGMGLFKDLPIGVAARELTFNQDVKALLPRRGLDPRFLAYALKASRKTLMDRVDSAGHGTGRLATDVLEGLPITFPAPPEQQTIVRVLDAATQELRQVSRLVEALAKEKRAALQRLLPVDGFDHSADCSRVGALA</sequence>
<keyword evidence="7" id="KW-1185">Reference proteome</keyword>
<dbReference type="GO" id="GO:0003677">
    <property type="term" value="F:DNA binding"/>
    <property type="evidence" value="ECO:0007669"/>
    <property type="project" value="UniProtKB-KW"/>
</dbReference>
<evidence type="ECO:0000259" key="5">
    <source>
        <dbReference type="Pfam" id="PF01420"/>
    </source>
</evidence>
<evidence type="ECO:0000256" key="2">
    <source>
        <dbReference type="ARBA" id="ARBA00022747"/>
    </source>
</evidence>
<name>A0A917V5D1_9HYPH</name>
<keyword evidence="3" id="KW-0238">DNA-binding</keyword>
<dbReference type="EMBL" id="BMMF01000007">
    <property type="protein sequence ID" value="GGK38971.1"/>
    <property type="molecule type" value="Genomic_DNA"/>
</dbReference>
<dbReference type="GO" id="GO:0009307">
    <property type="term" value="P:DNA restriction-modification system"/>
    <property type="evidence" value="ECO:0007669"/>
    <property type="project" value="UniProtKB-KW"/>
</dbReference>
<reference evidence="6 7" key="1">
    <citation type="journal article" date="2014" name="Int. J. Syst. Evol. Microbiol.">
        <title>Complete genome sequence of Corynebacterium casei LMG S-19264T (=DSM 44701T), isolated from a smear-ripened cheese.</title>
        <authorList>
            <consortium name="US DOE Joint Genome Institute (JGI-PGF)"/>
            <person name="Walter F."/>
            <person name="Albersmeier A."/>
            <person name="Kalinowski J."/>
            <person name="Ruckert C."/>
        </authorList>
    </citation>
    <scope>NUCLEOTIDE SEQUENCE [LARGE SCALE GENOMIC DNA]</scope>
    <source>
        <strain evidence="6 7">CGMCC 1.9161</strain>
    </source>
</reference>
<dbReference type="SUPFAM" id="SSF116734">
    <property type="entry name" value="DNA methylase specificity domain"/>
    <property type="match status" value="2"/>
</dbReference>
<evidence type="ECO:0000256" key="4">
    <source>
        <dbReference type="SAM" id="Coils"/>
    </source>
</evidence>
<dbReference type="Proteomes" id="UP000600449">
    <property type="component" value="Unassembled WGS sequence"/>
</dbReference>
<gene>
    <name evidence="6" type="ORF">GCM10011322_27580</name>
</gene>
<protein>
    <recommendedName>
        <fullName evidence="5">Type I restriction modification DNA specificity domain-containing protein</fullName>
    </recommendedName>
</protein>
<evidence type="ECO:0000256" key="3">
    <source>
        <dbReference type="ARBA" id="ARBA00023125"/>
    </source>
</evidence>
<dbReference type="CDD" id="cd16961">
    <property type="entry name" value="RMtype1_S_TRD-CR_like"/>
    <property type="match status" value="1"/>
</dbReference>
<keyword evidence="4" id="KW-0175">Coiled coil</keyword>
<accession>A0A917V5D1</accession>
<dbReference type="InterPro" id="IPR044946">
    <property type="entry name" value="Restrct_endonuc_typeI_TRD_sf"/>
</dbReference>
<feature type="coiled-coil region" evidence="4">
    <location>
        <begin position="354"/>
        <end position="381"/>
    </location>
</feature>
<dbReference type="InterPro" id="IPR052021">
    <property type="entry name" value="Type-I_RS_S_subunit"/>
</dbReference>
<evidence type="ECO:0000256" key="1">
    <source>
        <dbReference type="ARBA" id="ARBA00010923"/>
    </source>
</evidence>
<dbReference type="PANTHER" id="PTHR30408">
    <property type="entry name" value="TYPE-1 RESTRICTION ENZYME ECOKI SPECIFICITY PROTEIN"/>
    <property type="match status" value="1"/>
</dbReference>
<evidence type="ECO:0000313" key="7">
    <source>
        <dbReference type="Proteomes" id="UP000600449"/>
    </source>
</evidence>
<comment type="similarity">
    <text evidence="1">Belongs to the type-I restriction system S methylase family.</text>
</comment>
<dbReference type="Gene3D" id="3.90.220.20">
    <property type="entry name" value="DNA methylase specificity domains"/>
    <property type="match status" value="2"/>
</dbReference>
<dbReference type="InterPro" id="IPR000055">
    <property type="entry name" value="Restrct_endonuc_typeI_TRD"/>
</dbReference>
<feature type="domain" description="Type I restriction modification DNA specificity" evidence="5">
    <location>
        <begin position="196"/>
        <end position="361"/>
    </location>
</feature>
<proteinExistence type="inferred from homology"/>
<dbReference type="PANTHER" id="PTHR30408:SF12">
    <property type="entry name" value="TYPE I RESTRICTION ENZYME MJAVIII SPECIFICITY SUBUNIT"/>
    <property type="match status" value="1"/>
</dbReference>